<organism evidence="2 3">
    <name type="scientific">Actinomadura verrucosospora</name>
    <dbReference type="NCBI Taxonomy" id="46165"/>
    <lineage>
        <taxon>Bacteria</taxon>
        <taxon>Bacillati</taxon>
        <taxon>Actinomycetota</taxon>
        <taxon>Actinomycetes</taxon>
        <taxon>Streptosporangiales</taxon>
        <taxon>Thermomonosporaceae</taxon>
        <taxon>Actinomadura</taxon>
    </lineage>
</organism>
<sequence>MRVRPVMYRATSPGRPSGRAELVRRADERERRAAPAF</sequence>
<accession>A0A7D3VPY9</accession>
<proteinExistence type="predicted"/>
<feature type="region of interest" description="Disordered" evidence="1">
    <location>
        <begin position="1"/>
        <end position="37"/>
    </location>
</feature>
<name>A0A7D3VPY9_ACTVE</name>
<reference evidence="2 3" key="1">
    <citation type="submission" date="2020-05" db="EMBL/GenBank/DDBJ databases">
        <title>Actinomadura verrucosospora NRRL-B18236 (PFL_A860) Genome sequencing and assembly.</title>
        <authorList>
            <person name="Samborskyy M."/>
        </authorList>
    </citation>
    <scope>NUCLEOTIDE SEQUENCE [LARGE SCALE GENOMIC DNA]</scope>
    <source>
        <strain evidence="2 3">NRRL:B18236</strain>
    </source>
</reference>
<evidence type="ECO:0000256" key="1">
    <source>
        <dbReference type="SAM" id="MobiDB-lite"/>
    </source>
</evidence>
<evidence type="ECO:0000313" key="3">
    <source>
        <dbReference type="Proteomes" id="UP000501240"/>
    </source>
</evidence>
<gene>
    <name evidence="2" type="ORF">ACTIVE_1611</name>
</gene>
<protein>
    <submittedName>
        <fullName evidence="2">Uncharacterized protein</fullName>
    </submittedName>
</protein>
<dbReference type="AlphaFoldDB" id="A0A7D3VPY9"/>
<dbReference type="Proteomes" id="UP000501240">
    <property type="component" value="Chromosome"/>
</dbReference>
<keyword evidence="3" id="KW-1185">Reference proteome</keyword>
<evidence type="ECO:0000313" key="2">
    <source>
        <dbReference type="EMBL" id="QKG19975.1"/>
    </source>
</evidence>
<dbReference type="EMBL" id="CP053892">
    <property type="protein sequence ID" value="QKG19975.1"/>
    <property type="molecule type" value="Genomic_DNA"/>
</dbReference>
<feature type="compositionally biased region" description="Basic and acidic residues" evidence="1">
    <location>
        <begin position="21"/>
        <end position="37"/>
    </location>
</feature>